<feature type="compositionally biased region" description="Basic and acidic residues" evidence="1">
    <location>
        <begin position="186"/>
        <end position="197"/>
    </location>
</feature>
<feature type="compositionally biased region" description="Basic and acidic residues" evidence="1">
    <location>
        <begin position="82"/>
        <end position="110"/>
    </location>
</feature>
<feature type="region of interest" description="Disordered" evidence="1">
    <location>
        <begin position="82"/>
        <end position="214"/>
    </location>
</feature>
<feature type="compositionally biased region" description="Basic and acidic residues" evidence="1">
    <location>
        <begin position="205"/>
        <end position="214"/>
    </location>
</feature>
<sequence>MVRCYLLCLLTLALCCACGLVWADQTKPFINNGKQLVICFPPSVPILLTNGSYKCGSCSELAEQDSKLCSGVLREEKKELLEEHQMASDRRKNENALHQDSHNPTNREDSIPSVNSVINGQLRSPPPSASLSAQQQQELPSAQQPGAGGPEADGRQTPALSEYASTEGKHDAEQKPQSLGQPQEDSNIHDIQSEETKVSTGPAATEREESSKKK</sequence>
<feature type="signal peptide" evidence="2">
    <location>
        <begin position="1"/>
        <end position="23"/>
    </location>
</feature>
<organism evidence="3 4">
    <name type="scientific">Trypanosoma theileri</name>
    <dbReference type="NCBI Taxonomy" id="67003"/>
    <lineage>
        <taxon>Eukaryota</taxon>
        <taxon>Discoba</taxon>
        <taxon>Euglenozoa</taxon>
        <taxon>Kinetoplastea</taxon>
        <taxon>Metakinetoplastina</taxon>
        <taxon>Trypanosomatida</taxon>
        <taxon>Trypanosomatidae</taxon>
        <taxon>Trypanosoma</taxon>
    </lineage>
</organism>
<feature type="compositionally biased region" description="Polar residues" evidence="1">
    <location>
        <begin position="175"/>
        <end position="185"/>
    </location>
</feature>
<evidence type="ECO:0000313" key="3">
    <source>
        <dbReference type="EMBL" id="ORC83697.1"/>
    </source>
</evidence>
<evidence type="ECO:0000256" key="1">
    <source>
        <dbReference type="SAM" id="MobiDB-lite"/>
    </source>
</evidence>
<feature type="compositionally biased region" description="Low complexity" evidence="1">
    <location>
        <begin position="129"/>
        <end position="145"/>
    </location>
</feature>
<dbReference type="RefSeq" id="XP_028877763.1">
    <property type="nucleotide sequence ID" value="XM_029030961.1"/>
</dbReference>
<dbReference type="AlphaFoldDB" id="A0A1X0NGA6"/>
<gene>
    <name evidence="3" type="ORF">TM35_000601280</name>
</gene>
<evidence type="ECO:0008006" key="5">
    <source>
        <dbReference type="Google" id="ProtNLM"/>
    </source>
</evidence>
<dbReference type="VEuPathDB" id="TriTrypDB:TM35_000601280"/>
<keyword evidence="4" id="KW-1185">Reference proteome</keyword>
<dbReference type="Proteomes" id="UP000192257">
    <property type="component" value="Unassembled WGS sequence"/>
</dbReference>
<accession>A0A1X0NGA6</accession>
<dbReference type="EMBL" id="NBCO01000060">
    <property type="protein sequence ID" value="ORC83697.1"/>
    <property type="molecule type" value="Genomic_DNA"/>
</dbReference>
<keyword evidence="2" id="KW-0732">Signal</keyword>
<dbReference type="GeneID" id="39990741"/>
<protein>
    <recommendedName>
        <fullName evidence="5">Mucin-associated surface protein (MASP)</fullName>
    </recommendedName>
</protein>
<proteinExistence type="predicted"/>
<evidence type="ECO:0000256" key="2">
    <source>
        <dbReference type="SAM" id="SignalP"/>
    </source>
</evidence>
<comment type="caution">
    <text evidence="3">The sequence shown here is derived from an EMBL/GenBank/DDBJ whole genome shotgun (WGS) entry which is preliminary data.</text>
</comment>
<name>A0A1X0NGA6_9TRYP</name>
<feature type="chain" id="PRO_5012732940" description="Mucin-associated surface protein (MASP)" evidence="2">
    <location>
        <begin position="24"/>
        <end position="214"/>
    </location>
</feature>
<evidence type="ECO:0000313" key="4">
    <source>
        <dbReference type="Proteomes" id="UP000192257"/>
    </source>
</evidence>
<reference evidence="3 4" key="1">
    <citation type="submission" date="2017-03" db="EMBL/GenBank/DDBJ databases">
        <title>An alternative strategy for trypanosome survival in the mammalian bloodstream revealed through genome and transcriptome analysis of the ubiquitous bovine parasite Trypanosoma (Megatrypanum) theileri.</title>
        <authorList>
            <person name="Kelly S."/>
            <person name="Ivens A."/>
            <person name="Mott A."/>
            <person name="O'Neill E."/>
            <person name="Emms D."/>
            <person name="Macleod O."/>
            <person name="Voorheis P."/>
            <person name="Matthews J."/>
            <person name="Matthews K."/>
            <person name="Carrington M."/>
        </authorList>
    </citation>
    <scope>NUCLEOTIDE SEQUENCE [LARGE SCALE GENOMIC DNA]</scope>
    <source>
        <strain evidence="3">Edinburgh</strain>
    </source>
</reference>